<dbReference type="PANTHER" id="PTHR12558:SF13">
    <property type="entry name" value="CELL DIVISION CYCLE PROTEIN 27 HOMOLOG"/>
    <property type="match status" value="1"/>
</dbReference>
<accession>A0ABY2TQ09</accession>
<dbReference type="RefSeq" id="WP_137998630.1">
    <property type="nucleotide sequence ID" value="NZ_SJDU01000208.1"/>
</dbReference>
<evidence type="ECO:0000313" key="2">
    <source>
        <dbReference type="EMBL" id="TKZ34167.1"/>
    </source>
</evidence>
<dbReference type="Proteomes" id="UP000310168">
    <property type="component" value="Unassembled WGS sequence"/>
</dbReference>
<dbReference type="Pfam" id="PF13181">
    <property type="entry name" value="TPR_8"/>
    <property type="match status" value="3"/>
</dbReference>
<feature type="repeat" description="TPR" evidence="1">
    <location>
        <begin position="169"/>
        <end position="202"/>
    </location>
</feature>
<dbReference type="SMART" id="SM00028">
    <property type="entry name" value="TPR"/>
    <property type="match status" value="4"/>
</dbReference>
<dbReference type="EMBL" id="SJDU01000208">
    <property type="protein sequence ID" value="TKZ34167.1"/>
    <property type="molecule type" value="Genomic_DNA"/>
</dbReference>
<dbReference type="Gene3D" id="1.25.40.10">
    <property type="entry name" value="Tetratricopeptide repeat domain"/>
    <property type="match status" value="2"/>
</dbReference>
<evidence type="ECO:0000256" key="1">
    <source>
        <dbReference type="PROSITE-ProRule" id="PRU00339"/>
    </source>
</evidence>
<organism evidence="2 3">
    <name type="scientific">Brachyspira catarrhinii</name>
    <dbReference type="NCBI Taxonomy" id="2528966"/>
    <lineage>
        <taxon>Bacteria</taxon>
        <taxon>Pseudomonadati</taxon>
        <taxon>Spirochaetota</taxon>
        <taxon>Spirochaetia</taxon>
        <taxon>Brachyspirales</taxon>
        <taxon>Brachyspiraceae</taxon>
        <taxon>Brachyspira</taxon>
    </lineage>
</organism>
<protein>
    <submittedName>
        <fullName evidence="2">Tetratricopeptide repeat protein</fullName>
    </submittedName>
</protein>
<proteinExistence type="predicted"/>
<dbReference type="PANTHER" id="PTHR12558">
    <property type="entry name" value="CELL DIVISION CYCLE 16,23,27"/>
    <property type="match status" value="1"/>
</dbReference>
<gene>
    <name evidence="2" type="ORF">EZH24_08085</name>
</gene>
<dbReference type="InterPro" id="IPR011990">
    <property type="entry name" value="TPR-like_helical_dom_sf"/>
</dbReference>
<feature type="repeat" description="TPR" evidence="1">
    <location>
        <begin position="101"/>
        <end position="134"/>
    </location>
</feature>
<name>A0ABY2TQ09_9SPIR</name>
<feature type="repeat" description="TPR" evidence="1">
    <location>
        <begin position="135"/>
        <end position="168"/>
    </location>
</feature>
<keyword evidence="1" id="KW-0802">TPR repeat</keyword>
<evidence type="ECO:0000313" key="3">
    <source>
        <dbReference type="Proteomes" id="UP000310168"/>
    </source>
</evidence>
<sequence length="251" mass="30143">MKIKKEFILFILFFLLIFNYSDLLYPQNFAYNKTNIENAYRYYNSKNYRRAAELFEYEINNSPVLKIEYFETLSNIYMYQEDYSNMLKTARNGILINRFSPRLYFQKGYALYRLEKTNEAIESIRHSVELNPNDAYVNNFLGLLYLYTEDYRLAEASFLKANIYSPNNVVYMINLAATYERNKNYNSALQIYEDVYKLDKNYKDVSSSIIRVKTLLGFTDNKENRNPENVENIKTYEYNEDEEVKTYMTNN</sequence>
<dbReference type="InterPro" id="IPR019734">
    <property type="entry name" value="TPR_rpt"/>
</dbReference>
<keyword evidence="3" id="KW-1185">Reference proteome</keyword>
<reference evidence="2 3" key="1">
    <citation type="journal article" date="2019" name="Anaerobe">
        <title>Brachyspira catarrhinii sp. nov., an anaerobic intestinal spirochaete isolated from vervet monkeys may have been misidentified as Brachyspira aalborgi in previous studies.</title>
        <authorList>
            <person name="Phillips N.D."/>
            <person name="La T."/>
            <person name="Hampson D.J."/>
        </authorList>
    </citation>
    <scope>NUCLEOTIDE SEQUENCE [LARGE SCALE GENOMIC DNA]</scope>
    <source>
        <strain evidence="2 3">Z12</strain>
    </source>
</reference>
<dbReference type="PROSITE" id="PS50005">
    <property type="entry name" value="TPR"/>
    <property type="match status" value="3"/>
</dbReference>
<comment type="caution">
    <text evidence="2">The sequence shown here is derived from an EMBL/GenBank/DDBJ whole genome shotgun (WGS) entry which is preliminary data.</text>
</comment>
<dbReference type="SUPFAM" id="SSF48452">
    <property type="entry name" value="TPR-like"/>
    <property type="match status" value="1"/>
</dbReference>